<evidence type="ECO:0000313" key="3">
    <source>
        <dbReference type="EMBL" id="KAK0670320.1"/>
    </source>
</evidence>
<name>A0AA39ZFX8_9PEZI</name>
<dbReference type="PANTHER" id="PTHR47332">
    <property type="entry name" value="SET DOMAIN-CONTAINING PROTEIN 5"/>
    <property type="match status" value="1"/>
</dbReference>
<sequence length="454" mass="51160">MRAIHLLSLASCATAIVPIPQVSWADACIGKPRPDIIDENIDHHIREKVCPHLTGHEGRRGYEAKRHFDEAARMVHFSSVLFEPPLPPPFALSPPPPEWESTDQCVGQYCVFHNREFAYGRGMVAITTARNIQRLQALQKKSPPVLEPYVDRRLPENRFRPYEEATIPGKGLGYVAHEKLSPGHTVMSVYPALLVHRTFFDEVAPSAQAPLLSAAVDLLPDLLRRAFREQMAHFSGEQIHSIIQTNSFQMDLGTKAPEGGHHYGNWPEVSRFNHDCRPNVVFRINPKTLQHVTTVVREVRPGEELTISYLDQMDATENRKLRAFRAWGFDCSCGVCSGTKKQIKKSDKNLEEIKVIEGRLSGFTDRVDKKLLERLVKLYKEERLESKMAGGLTLVALNYNMLGDAKNAVKYAKLAEQAVLREFGEGNGDVKAMRELGADPRGHFTWRARVGGTR</sequence>
<gene>
    <name evidence="3" type="ORF">QBC41DRAFT_390058</name>
</gene>
<keyword evidence="1" id="KW-0732">Signal</keyword>
<feature type="signal peptide" evidence="1">
    <location>
        <begin position="1"/>
        <end position="15"/>
    </location>
</feature>
<comment type="caution">
    <text evidence="3">The sequence shown here is derived from an EMBL/GenBank/DDBJ whole genome shotgun (WGS) entry which is preliminary data.</text>
</comment>
<accession>A0AA39ZFX8</accession>
<dbReference type="InterPro" id="IPR046341">
    <property type="entry name" value="SET_dom_sf"/>
</dbReference>
<evidence type="ECO:0000313" key="4">
    <source>
        <dbReference type="Proteomes" id="UP001174997"/>
    </source>
</evidence>
<dbReference type="AlphaFoldDB" id="A0AA39ZFX8"/>
<proteinExistence type="predicted"/>
<dbReference type="Pfam" id="PF00856">
    <property type="entry name" value="SET"/>
    <property type="match status" value="1"/>
</dbReference>
<dbReference type="Proteomes" id="UP001174997">
    <property type="component" value="Unassembled WGS sequence"/>
</dbReference>
<dbReference type="InterPro" id="IPR001214">
    <property type="entry name" value="SET_dom"/>
</dbReference>
<dbReference type="InterPro" id="IPR053185">
    <property type="entry name" value="SET_domain_protein"/>
</dbReference>
<feature type="domain" description="SET" evidence="2">
    <location>
        <begin position="97"/>
        <end position="310"/>
    </location>
</feature>
<dbReference type="EMBL" id="JAULSY010000033">
    <property type="protein sequence ID" value="KAK0670320.1"/>
    <property type="molecule type" value="Genomic_DNA"/>
</dbReference>
<dbReference type="Gene3D" id="2.170.270.10">
    <property type="entry name" value="SET domain"/>
    <property type="match status" value="1"/>
</dbReference>
<keyword evidence="4" id="KW-1185">Reference proteome</keyword>
<reference evidence="3" key="1">
    <citation type="submission" date="2023-06" db="EMBL/GenBank/DDBJ databases">
        <title>Genome-scale phylogeny and comparative genomics of the fungal order Sordariales.</title>
        <authorList>
            <consortium name="Lawrence Berkeley National Laboratory"/>
            <person name="Hensen N."/>
            <person name="Bonometti L."/>
            <person name="Westerberg I."/>
            <person name="Brannstrom I.O."/>
            <person name="Guillou S."/>
            <person name="Cros-Aarteil S."/>
            <person name="Calhoun S."/>
            <person name="Haridas S."/>
            <person name="Kuo A."/>
            <person name="Mondo S."/>
            <person name="Pangilinan J."/>
            <person name="Riley R."/>
            <person name="Labutti K."/>
            <person name="Andreopoulos B."/>
            <person name="Lipzen A."/>
            <person name="Chen C."/>
            <person name="Yanf M."/>
            <person name="Daum C."/>
            <person name="Ng V."/>
            <person name="Clum A."/>
            <person name="Steindorff A."/>
            <person name="Ohm R."/>
            <person name="Martin F."/>
            <person name="Silar P."/>
            <person name="Natvig D."/>
            <person name="Lalanne C."/>
            <person name="Gautier V."/>
            <person name="Ament-Velasquez S.L."/>
            <person name="Kruys A."/>
            <person name="Hutchinson M.I."/>
            <person name="Powell A.J."/>
            <person name="Barry K."/>
            <person name="Miller A.N."/>
            <person name="Grigoriev I.V."/>
            <person name="Debuchy R."/>
            <person name="Gladieux P."/>
            <person name="Thoren M.H."/>
            <person name="Johannesson H."/>
        </authorList>
    </citation>
    <scope>NUCLEOTIDE SEQUENCE</scope>
    <source>
        <strain evidence="3">CBS 307.81</strain>
    </source>
</reference>
<dbReference type="CDD" id="cd20071">
    <property type="entry name" value="SET_SMYD"/>
    <property type="match status" value="1"/>
</dbReference>
<dbReference type="PROSITE" id="PS50280">
    <property type="entry name" value="SET"/>
    <property type="match status" value="1"/>
</dbReference>
<feature type="chain" id="PRO_5041383209" description="SET domain-containing protein" evidence="1">
    <location>
        <begin position="16"/>
        <end position="454"/>
    </location>
</feature>
<evidence type="ECO:0000259" key="2">
    <source>
        <dbReference type="PROSITE" id="PS50280"/>
    </source>
</evidence>
<dbReference type="PANTHER" id="PTHR47332:SF6">
    <property type="entry name" value="SET DOMAIN-CONTAINING PROTEIN"/>
    <property type="match status" value="1"/>
</dbReference>
<evidence type="ECO:0000256" key="1">
    <source>
        <dbReference type="SAM" id="SignalP"/>
    </source>
</evidence>
<dbReference type="SUPFAM" id="SSF82199">
    <property type="entry name" value="SET domain"/>
    <property type="match status" value="1"/>
</dbReference>
<organism evidence="3 4">
    <name type="scientific">Cercophora samala</name>
    <dbReference type="NCBI Taxonomy" id="330535"/>
    <lineage>
        <taxon>Eukaryota</taxon>
        <taxon>Fungi</taxon>
        <taxon>Dikarya</taxon>
        <taxon>Ascomycota</taxon>
        <taxon>Pezizomycotina</taxon>
        <taxon>Sordariomycetes</taxon>
        <taxon>Sordariomycetidae</taxon>
        <taxon>Sordariales</taxon>
        <taxon>Lasiosphaeriaceae</taxon>
        <taxon>Cercophora</taxon>
    </lineage>
</organism>
<protein>
    <recommendedName>
        <fullName evidence="2">SET domain-containing protein</fullName>
    </recommendedName>
</protein>